<feature type="region of interest" description="Disordered" evidence="1">
    <location>
        <begin position="294"/>
        <end position="315"/>
    </location>
</feature>
<sequence>MGGGHSGGPGGPGGSAEEAEASLPPGRVPADPEPNRWPRGLGARGGLARRAALTRLPGFAARAGPAPSCSCGASSSCRAALPRPAEGGVRSRTPADQQAPARRKQSSAVHSALFAGGEQRSRPRPEKLQPGPSSTNTPPRTPRPRPRPRPATEAERLPPLCSGRHRGPGIPAARAGSPASPPPVTRTRPPCRPPRLSDLPTSGSTGPASSLAPRLRGPGLPAPAPRLRGAMFTSLHHRNSRAPGEGSAEAPPPHLRCLLAERRAVAGRGVEAPPPPPPGKFASCEAAAPLTWRAERGGRSPARPPHRRPPAAPGLYCVARRPAALRARARARRGLPPGPARRARPHPPSRRPVLRASPQI</sequence>
<evidence type="ECO:0000256" key="1">
    <source>
        <dbReference type="SAM" id="MobiDB-lite"/>
    </source>
</evidence>
<reference evidence="3" key="1">
    <citation type="journal article" date="2019" name="IScience">
        <title>Narwhal Genome Reveals Long-Term Low Genetic Diversity despite Current Large Abundance Size.</title>
        <authorList>
            <person name="Westbury M.V."/>
            <person name="Petersen B."/>
            <person name="Garde E."/>
            <person name="Heide-Jorgensen M.P."/>
            <person name="Lorenzen E.D."/>
        </authorList>
    </citation>
    <scope>NUCLEOTIDE SEQUENCE [LARGE SCALE GENOMIC DNA]</scope>
</reference>
<feature type="region of interest" description="Disordered" evidence="1">
    <location>
        <begin position="60"/>
        <end position="252"/>
    </location>
</feature>
<comment type="caution">
    <text evidence="2">The sequence shown here is derived from an EMBL/GenBank/DDBJ whole genome shotgun (WGS) entry which is preliminary data.</text>
</comment>
<gene>
    <name evidence="2" type="ORF">EI555_003317</name>
</gene>
<protein>
    <recommendedName>
        <fullName evidence="4">Basic proline-rich protein-like</fullName>
    </recommendedName>
</protein>
<feature type="compositionally biased region" description="Polar residues" evidence="1">
    <location>
        <begin position="199"/>
        <end position="208"/>
    </location>
</feature>
<feature type="region of interest" description="Disordered" evidence="1">
    <location>
        <begin position="1"/>
        <end position="43"/>
    </location>
</feature>
<evidence type="ECO:0000313" key="3">
    <source>
        <dbReference type="Proteomes" id="UP000308365"/>
    </source>
</evidence>
<dbReference type="AlphaFoldDB" id="A0A4U1EH57"/>
<feature type="compositionally biased region" description="Gly residues" evidence="1">
    <location>
        <begin position="1"/>
        <end position="14"/>
    </location>
</feature>
<dbReference type="Proteomes" id="UP000308365">
    <property type="component" value="Unassembled WGS sequence"/>
</dbReference>
<feature type="compositionally biased region" description="Low complexity" evidence="1">
    <location>
        <begin position="168"/>
        <end position="178"/>
    </location>
</feature>
<dbReference type="EMBL" id="RWIC01001493">
    <property type="protein sequence ID" value="TKC35589.1"/>
    <property type="molecule type" value="Genomic_DNA"/>
</dbReference>
<proteinExistence type="predicted"/>
<feature type="region of interest" description="Disordered" evidence="1">
    <location>
        <begin position="328"/>
        <end position="360"/>
    </location>
</feature>
<feature type="compositionally biased region" description="Basic residues" evidence="1">
    <location>
        <begin position="341"/>
        <end position="353"/>
    </location>
</feature>
<evidence type="ECO:0000313" key="2">
    <source>
        <dbReference type="EMBL" id="TKC35589.1"/>
    </source>
</evidence>
<feature type="compositionally biased region" description="Low complexity" evidence="1">
    <location>
        <begin position="63"/>
        <end position="80"/>
    </location>
</feature>
<name>A0A4U1EH57_MONMO</name>
<organism evidence="2 3">
    <name type="scientific">Monodon monoceros</name>
    <name type="common">Narwhal</name>
    <name type="synonym">Ceratodon monodon</name>
    <dbReference type="NCBI Taxonomy" id="40151"/>
    <lineage>
        <taxon>Eukaryota</taxon>
        <taxon>Metazoa</taxon>
        <taxon>Chordata</taxon>
        <taxon>Craniata</taxon>
        <taxon>Vertebrata</taxon>
        <taxon>Euteleostomi</taxon>
        <taxon>Mammalia</taxon>
        <taxon>Eutheria</taxon>
        <taxon>Laurasiatheria</taxon>
        <taxon>Artiodactyla</taxon>
        <taxon>Whippomorpha</taxon>
        <taxon>Cetacea</taxon>
        <taxon>Odontoceti</taxon>
        <taxon>Monodontidae</taxon>
        <taxon>Monodon</taxon>
    </lineage>
</organism>
<evidence type="ECO:0008006" key="4">
    <source>
        <dbReference type="Google" id="ProtNLM"/>
    </source>
</evidence>
<accession>A0A4U1EH57</accession>